<dbReference type="STRING" id="1114924.SAMN05216258_10773"/>
<keyword evidence="2" id="KW-0479">Metal-binding</keyword>
<dbReference type="EMBL" id="FOQH01000007">
    <property type="protein sequence ID" value="SFI47708.1"/>
    <property type="molecule type" value="Genomic_DNA"/>
</dbReference>
<dbReference type="PROSITE" id="PS51891">
    <property type="entry name" value="CENP_V_GFA"/>
    <property type="match status" value="1"/>
</dbReference>
<organism evidence="6 7">
    <name type="scientific">Albimonas pacifica</name>
    <dbReference type="NCBI Taxonomy" id="1114924"/>
    <lineage>
        <taxon>Bacteria</taxon>
        <taxon>Pseudomonadati</taxon>
        <taxon>Pseudomonadota</taxon>
        <taxon>Alphaproteobacteria</taxon>
        <taxon>Rhodobacterales</taxon>
        <taxon>Paracoccaceae</taxon>
        <taxon>Albimonas</taxon>
    </lineage>
</organism>
<dbReference type="OrthoDB" id="9807246at2"/>
<accession>A0A1I3IIA5</accession>
<feature type="domain" description="CENP-V/GFA" evidence="5">
    <location>
        <begin position="3"/>
        <end position="119"/>
    </location>
</feature>
<comment type="similarity">
    <text evidence="1">Belongs to the Gfa family.</text>
</comment>
<dbReference type="InterPro" id="IPR011057">
    <property type="entry name" value="Mss4-like_sf"/>
</dbReference>
<sequence>MKLSGRCYCGEVRYEVEGDPVLQAQCHCRECQYITGGAPNTFMMFPREGFRYVQGAPKDFARSDLEKPVTRQFCPTCGTHLATQISRAPMTVVKVGTLDDPAVFAPAMAIFACDRQPFHQVAEGLAVFDKRPG</sequence>
<evidence type="ECO:0000256" key="4">
    <source>
        <dbReference type="ARBA" id="ARBA00023239"/>
    </source>
</evidence>
<dbReference type="Gene3D" id="3.90.1590.10">
    <property type="entry name" value="glutathione-dependent formaldehyde- activating enzyme (gfa)"/>
    <property type="match status" value="1"/>
</dbReference>
<dbReference type="GO" id="GO:0016846">
    <property type="term" value="F:carbon-sulfur lyase activity"/>
    <property type="evidence" value="ECO:0007669"/>
    <property type="project" value="InterPro"/>
</dbReference>
<evidence type="ECO:0000259" key="5">
    <source>
        <dbReference type="PROSITE" id="PS51891"/>
    </source>
</evidence>
<evidence type="ECO:0000313" key="7">
    <source>
        <dbReference type="Proteomes" id="UP000199377"/>
    </source>
</evidence>
<gene>
    <name evidence="6" type="ORF">SAMN05216258_10773</name>
</gene>
<keyword evidence="4" id="KW-0456">Lyase</keyword>
<evidence type="ECO:0000313" key="6">
    <source>
        <dbReference type="EMBL" id="SFI47708.1"/>
    </source>
</evidence>
<protein>
    <submittedName>
        <fullName evidence="6">Uncharacterized conserved protein</fullName>
    </submittedName>
</protein>
<dbReference type="Proteomes" id="UP000199377">
    <property type="component" value="Unassembled WGS sequence"/>
</dbReference>
<keyword evidence="7" id="KW-1185">Reference proteome</keyword>
<dbReference type="InterPro" id="IPR006913">
    <property type="entry name" value="CENP-V/GFA"/>
</dbReference>
<dbReference type="RefSeq" id="WP_092861006.1">
    <property type="nucleotide sequence ID" value="NZ_FOQH01000007.1"/>
</dbReference>
<reference evidence="6 7" key="1">
    <citation type="submission" date="2016-10" db="EMBL/GenBank/DDBJ databases">
        <authorList>
            <person name="de Groot N.N."/>
        </authorList>
    </citation>
    <scope>NUCLEOTIDE SEQUENCE [LARGE SCALE GENOMIC DNA]</scope>
    <source>
        <strain evidence="6 7">CGMCC 1.11030</strain>
    </source>
</reference>
<keyword evidence="3" id="KW-0862">Zinc</keyword>
<dbReference type="GO" id="GO:0046872">
    <property type="term" value="F:metal ion binding"/>
    <property type="evidence" value="ECO:0007669"/>
    <property type="project" value="UniProtKB-KW"/>
</dbReference>
<proteinExistence type="inferred from homology"/>
<dbReference type="SUPFAM" id="SSF51316">
    <property type="entry name" value="Mss4-like"/>
    <property type="match status" value="1"/>
</dbReference>
<evidence type="ECO:0000256" key="1">
    <source>
        <dbReference type="ARBA" id="ARBA00005495"/>
    </source>
</evidence>
<dbReference type="AlphaFoldDB" id="A0A1I3IIA5"/>
<evidence type="ECO:0000256" key="2">
    <source>
        <dbReference type="ARBA" id="ARBA00022723"/>
    </source>
</evidence>
<name>A0A1I3IIA5_9RHOB</name>
<dbReference type="PANTHER" id="PTHR33337">
    <property type="entry name" value="GFA DOMAIN-CONTAINING PROTEIN"/>
    <property type="match status" value="1"/>
</dbReference>
<dbReference type="Pfam" id="PF04828">
    <property type="entry name" value="GFA"/>
    <property type="match status" value="1"/>
</dbReference>
<evidence type="ECO:0000256" key="3">
    <source>
        <dbReference type="ARBA" id="ARBA00022833"/>
    </source>
</evidence>
<dbReference type="PANTHER" id="PTHR33337:SF40">
    <property type="entry name" value="CENP-V_GFA DOMAIN-CONTAINING PROTEIN-RELATED"/>
    <property type="match status" value="1"/>
</dbReference>